<accession>A0A6B9ZG00</accession>
<keyword evidence="1" id="KW-1133">Transmembrane helix</keyword>
<sequence>MFDIKTMMAYGILFILAFINLFDLPFVILKGACFATVLTYAFLVNRSLITRQYNAFIMHSLLTAAVLSTSGLIAAHVLMGTMIMGALAVVVMLFYKQTSDEKEEKY</sequence>
<proteinExistence type="predicted"/>
<dbReference type="Proteomes" id="UP000476411">
    <property type="component" value="Chromosome"/>
</dbReference>
<feature type="transmembrane region" description="Helical" evidence="1">
    <location>
        <begin position="62"/>
        <end position="95"/>
    </location>
</feature>
<organism evidence="2 3">
    <name type="scientific">Chitinophaga agri</name>
    <dbReference type="NCBI Taxonomy" id="2703787"/>
    <lineage>
        <taxon>Bacteria</taxon>
        <taxon>Pseudomonadati</taxon>
        <taxon>Bacteroidota</taxon>
        <taxon>Chitinophagia</taxon>
        <taxon>Chitinophagales</taxon>
        <taxon>Chitinophagaceae</taxon>
        <taxon>Chitinophaga</taxon>
    </lineage>
</organism>
<feature type="transmembrane region" description="Helical" evidence="1">
    <location>
        <begin position="12"/>
        <end position="42"/>
    </location>
</feature>
<keyword evidence="1" id="KW-0472">Membrane</keyword>
<evidence type="ECO:0000313" key="2">
    <source>
        <dbReference type="EMBL" id="QHS60025.1"/>
    </source>
</evidence>
<dbReference type="AlphaFoldDB" id="A0A6B9ZG00"/>
<keyword evidence="1" id="KW-0812">Transmembrane</keyword>
<name>A0A6B9ZG00_9BACT</name>
<reference evidence="2 3" key="1">
    <citation type="submission" date="2020-01" db="EMBL/GenBank/DDBJ databases">
        <title>Complete genome sequence of Chitinophaga sp. H33E-04 isolated from quinoa roots.</title>
        <authorList>
            <person name="Weon H.-Y."/>
            <person name="Lee S.A."/>
        </authorList>
    </citation>
    <scope>NUCLEOTIDE SEQUENCE [LARGE SCALE GENOMIC DNA]</scope>
    <source>
        <strain evidence="2 3">H33E-04</strain>
    </source>
</reference>
<evidence type="ECO:0000256" key="1">
    <source>
        <dbReference type="SAM" id="Phobius"/>
    </source>
</evidence>
<dbReference type="EMBL" id="CP048113">
    <property type="protein sequence ID" value="QHS60025.1"/>
    <property type="molecule type" value="Genomic_DNA"/>
</dbReference>
<dbReference type="RefSeq" id="WP_162331719.1">
    <property type="nucleotide sequence ID" value="NZ_CP048113.1"/>
</dbReference>
<protein>
    <submittedName>
        <fullName evidence="2">Uncharacterized protein</fullName>
    </submittedName>
</protein>
<keyword evidence="3" id="KW-1185">Reference proteome</keyword>
<evidence type="ECO:0000313" key="3">
    <source>
        <dbReference type="Proteomes" id="UP000476411"/>
    </source>
</evidence>
<gene>
    <name evidence="2" type="ORF">GWR21_10585</name>
</gene>
<dbReference type="KEGG" id="chih:GWR21_10585"/>